<proteinExistence type="predicted"/>
<reference evidence="1" key="2">
    <citation type="journal article" date="2023" name="Arch. Virol.">
        <title>Changes to virus taxonomy and the ICTV Statutes ratified by the International Committee on Taxonomy of Viruses (2023).</title>
        <authorList>
            <person name="Zerbini F.M."/>
            <person name="Siddell S.G."/>
            <person name="Lefkowitz E.J."/>
            <person name="Mushegian A.R."/>
            <person name="Adriaenssens E.M."/>
            <person name="Alfenas-Zerbini P."/>
            <person name="Dempsey D.M."/>
            <person name="Dutilh B.E."/>
            <person name="Garcia M.L."/>
            <person name="Hendrickson R.C."/>
            <person name="Junglen S."/>
            <person name="Krupovic M."/>
            <person name="Kuhn J.H."/>
            <person name="Lambert A.J."/>
            <person name="Lobocka M."/>
            <person name="Oksanen H.M."/>
            <person name="Robertson D.L."/>
            <person name="Rubino L."/>
            <person name="Sabanadzovic S."/>
            <person name="Simmonds P."/>
            <person name="Smith D.B."/>
            <person name="Suzuki N."/>
            <person name="Van Doorslaer K."/>
            <person name="Vandamme A.M."/>
            <person name="Varsani A."/>
        </authorList>
    </citation>
    <scope>NUCLEOTIDE SEQUENCE</scope>
    <source>
        <strain evidence="1">Dshi_2169</strain>
    </source>
</reference>
<dbReference type="InterPro" id="IPR021791">
    <property type="entry name" value="Phage_TAC_11"/>
</dbReference>
<reference evidence="1" key="3">
    <citation type="submission" date="2023-03" db="EMBL/GenBank/DDBJ databases">
        <authorList>
            <person name="Zhaxybayeva O."/>
            <person name="Kogay R."/>
            <person name="Koppenhofer S."/>
            <person name="Beatty J.T."/>
            <person name="Kuhn J.H."/>
            <person name="Lang A.S."/>
        </authorList>
    </citation>
    <scope>NUCLEOTIDE SEQUENCE</scope>
    <source>
        <strain evidence="1">Dshi_2169</strain>
    </source>
</reference>
<name>A0AA48SJ49_9VIRU</name>
<accession>A0AA48SJ49</accession>
<evidence type="ECO:0000313" key="1">
    <source>
        <dbReference type="EMBL" id="DBA12230.1"/>
    </source>
</evidence>
<dbReference type="EMBL" id="BK063299">
    <property type="protein sequence ID" value="DBA12230.1"/>
    <property type="molecule type" value="Genomic_DNA"/>
</dbReference>
<sequence length="109" mass="11302">MANPYAGEVALTVDGQTYAMKLTLGVLAELEHELEAGSLVAVVERFEAGQYRTRDVLLLLKAGLRGGGWTGQIGDLAQADIEGGPIHAARAAATLLARAFALPETASGP</sequence>
<protein>
    <submittedName>
        <fullName evidence="1">Gene transfer agent family protein</fullName>
    </submittedName>
</protein>
<reference evidence="1" key="1">
    <citation type="journal article" date="2022" name="Virus Evol.">
        <title>Formal recognition and classification of gene transfer agents as viriforms.</title>
        <authorList>
            <person name="Kogay R."/>
            <person name="Koppenhofer S."/>
            <person name="Beatty J.T."/>
            <person name="Kuhn J.H."/>
            <person name="Lang A.S."/>
            <person name="Zhaxybayeva O."/>
        </authorList>
    </citation>
    <scope>NUCLEOTIDE SEQUENCE</scope>
    <source>
        <strain evidence="1">Dshi_2169</strain>
    </source>
</reference>
<dbReference type="Pfam" id="PF11836">
    <property type="entry name" value="Phage_TAC_11"/>
    <property type="match status" value="1"/>
</dbReference>
<organism evidence="1">
    <name type="scientific">Dinogtaviriform tomaschi</name>
    <dbReference type="NCBI Taxonomy" id="3041226"/>
    <lineage>
        <taxon>Viruses</taxon>
        <taxon>Viruses incertae sedis</taxon>
        <taxon>Rhodogtaviriformidae</taxon>
        <taxon>Dinogtaviriform</taxon>
    </lineage>
</organism>